<keyword evidence="2" id="KW-1185">Reference proteome</keyword>
<dbReference type="EMBL" id="SGPL01000309">
    <property type="protein sequence ID" value="THH14013.1"/>
    <property type="molecule type" value="Genomic_DNA"/>
</dbReference>
<proteinExistence type="predicted"/>
<evidence type="ECO:0000313" key="2">
    <source>
        <dbReference type="Proteomes" id="UP000310158"/>
    </source>
</evidence>
<comment type="caution">
    <text evidence="1">The sequence shown here is derived from an EMBL/GenBank/DDBJ whole genome shotgun (WGS) entry which is preliminary data.</text>
</comment>
<name>A0A4V3XEK7_9AGAM</name>
<organism evidence="1 2">
    <name type="scientific">Bondarzewia mesenterica</name>
    <dbReference type="NCBI Taxonomy" id="1095465"/>
    <lineage>
        <taxon>Eukaryota</taxon>
        <taxon>Fungi</taxon>
        <taxon>Dikarya</taxon>
        <taxon>Basidiomycota</taxon>
        <taxon>Agaricomycotina</taxon>
        <taxon>Agaricomycetes</taxon>
        <taxon>Russulales</taxon>
        <taxon>Bondarzewiaceae</taxon>
        <taxon>Bondarzewia</taxon>
    </lineage>
</organism>
<dbReference type="OrthoDB" id="2799313at2759"/>
<dbReference type="Proteomes" id="UP000310158">
    <property type="component" value="Unassembled WGS sequence"/>
</dbReference>
<accession>A0A4V3XEK7</accession>
<reference evidence="1 2" key="1">
    <citation type="submission" date="2019-02" db="EMBL/GenBank/DDBJ databases">
        <title>Genome sequencing of the rare red list fungi Bondarzewia mesenterica.</title>
        <authorList>
            <person name="Buettner E."/>
            <person name="Kellner H."/>
        </authorList>
    </citation>
    <scope>NUCLEOTIDE SEQUENCE [LARGE SCALE GENOMIC DNA]</scope>
    <source>
        <strain evidence="1 2">DSM 108281</strain>
    </source>
</reference>
<evidence type="ECO:0000313" key="1">
    <source>
        <dbReference type="EMBL" id="THH14013.1"/>
    </source>
</evidence>
<protein>
    <submittedName>
        <fullName evidence="1">Uncharacterized protein</fullName>
    </submittedName>
</protein>
<sequence length="260" mass="29295">MSYSDGSSTRADSGIFLSRQHVHENRSADDLWSFFPQWALPETQTDDAAAASQNANLRDAQDQVFEPIHIPPRPHAIIYSSGCNGGDAQDLTPSDHPTLQFKSVTVVYQPITTRSRTLYLGGLSEPIRFVHKESGNVGIVIQDILSRKPETFIRDWQRVVKNFEQSKLTLRLNWEGCEPWNCQFWAKTYGKHPKPITVGKLARRIAIAVQRFQRNVKILSDSNRPQGAVNPTIVALDRIVLLGFLHVSKGSWQPDLVILV</sequence>
<gene>
    <name evidence="1" type="ORF">EW146_g6272</name>
</gene>
<dbReference type="AlphaFoldDB" id="A0A4V3XEK7"/>